<dbReference type="Proteomes" id="UP000743370">
    <property type="component" value="Unassembled WGS sequence"/>
</dbReference>
<evidence type="ECO:0000313" key="5">
    <source>
        <dbReference type="Proteomes" id="UP000743370"/>
    </source>
</evidence>
<sequence>MGNIIRRVGLLSTVGAGEDEPFHYQLGRKVFVDLTERKFEQNRSGKLITKWIMSYTVDVSTCSFTLSISKEDGVAKGLLLQLLNVIPDGIGQFSNYKFDLDVQTVTESDALANPNFNFSSYDGTTTTTIKTIEYGKQIHGGSVTTTYVFLFGSVDRGCLVVLENKRKIEEEGPYAVTLAHYIITSAGINHYSGTRLDVGLSVVVKIGASNGNLDITVEGPDQHPPHGLRYLFGEALRTRMWKPSMCPHCYHKLRGKMFWQSDSEDSDSVSIPLPRATPRNARGVSNGGRFKGNGNGNIYEGNVMVFKRR</sequence>
<proteinExistence type="predicted"/>
<evidence type="ECO:0000256" key="1">
    <source>
        <dbReference type="SAM" id="MobiDB-lite"/>
    </source>
</evidence>
<gene>
    <name evidence="2" type="ORF">HKW66_Vig0123900</name>
    <name evidence="3" type="ORF">LR48_Vigan10g011200</name>
</gene>
<dbReference type="OrthoDB" id="1430781at2759"/>
<protein>
    <submittedName>
        <fullName evidence="3">Uncharacterized protein</fullName>
    </submittedName>
</protein>
<reference evidence="4" key="1">
    <citation type="journal article" date="2015" name="Proc. Natl. Acad. Sci. U.S.A.">
        <title>Genome sequencing of adzuki bean (Vigna angularis) provides insight into high starch and low fat accumulation and domestication.</title>
        <authorList>
            <person name="Yang K."/>
            <person name="Tian Z."/>
            <person name="Chen C."/>
            <person name="Luo L."/>
            <person name="Zhao B."/>
            <person name="Wang Z."/>
            <person name="Yu L."/>
            <person name="Li Y."/>
            <person name="Sun Y."/>
            <person name="Li W."/>
            <person name="Chen Y."/>
            <person name="Li Y."/>
            <person name="Zhang Y."/>
            <person name="Ai D."/>
            <person name="Zhao J."/>
            <person name="Shang C."/>
            <person name="Ma Y."/>
            <person name="Wu B."/>
            <person name="Wang M."/>
            <person name="Gao L."/>
            <person name="Sun D."/>
            <person name="Zhang P."/>
            <person name="Guo F."/>
            <person name="Wang W."/>
            <person name="Li Y."/>
            <person name="Wang J."/>
            <person name="Varshney R.K."/>
            <person name="Wang J."/>
            <person name="Ling H.Q."/>
            <person name="Wan P."/>
        </authorList>
    </citation>
    <scope>NUCLEOTIDE SEQUENCE</scope>
    <source>
        <strain evidence="4">cv. Jingnong 6</strain>
    </source>
</reference>
<dbReference type="EMBL" id="JABFOF010000008">
    <property type="protein sequence ID" value="KAG2385298.1"/>
    <property type="molecule type" value="Genomic_DNA"/>
</dbReference>
<dbReference type="AlphaFoldDB" id="A0A0L9VGM2"/>
<reference evidence="2 5" key="3">
    <citation type="submission" date="2020-05" db="EMBL/GenBank/DDBJ databases">
        <title>Vigna angularis (adzuki bean) Var. LongXiaoDou No. 4 denovo assembly.</title>
        <authorList>
            <person name="Xiang H."/>
        </authorList>
    </citation>
    <scope>NUCLEOTIDE SEQUENCE [LARGE SCALE GENOMIC DNA]</scope>
    <source>
        <tissue evidence="2">Leaf</tissue>
    </source>
</reference>
<evidence type="ECO:0000313" key="2">
    <source>
        <dbReference type="EMBL" id="KAG2385298.1"/>
    </source>
</evidence>
<feature type="region of interest" description="Disordered" evidence="1">
    <location>
        <begin position="269"/>
        <end position="289"/>
    </location>
</feature>
<dbReference type="KEGG" id="var:108345176"/>
<name>A0A0L9VGM2_PHAAN</name>
<evidence type="ECO:0000313" key="4">
    <source>
        <dbReference type="Proteomes" id="UP000053144"/>
    </source>
</evidence>
<accession>A0A0L9VGM2</accession>
<organism evidence="3 4">
    <name type="scientific">Phaseolus angularis</name>
    <name type="common">Azuki bean</name>
    <name type="synonym">Vigna angularis</name>
    <dbReference type="NCBI Taxonomy" id="3914"/>
    <lineage>
        <taxon>Eukaryota</taxon>
        <taxon>Viridiplantae</taxon>
        <taxon>Streptophyta</taxon>
        <taxon>Embryophyta</taxon>
        <taxon>Tracheophyta</taxon>
        <taxon>Spermatophyta</taxon>
        <taxon>Magnoliopsida</taxon>
        <taxon>eudicotyledons</taxon>
        <taxon>Gunneridae</taxon>
        <taxon>Pentapetalae</taxon>
        <taxon>rosids</taxon>
        <taxon>fabids</taxon>
        <taxon>Fabales</taxon>
        <taxon>Fabaceae</taxon>
        <taxon>Papilionoideae</taxon>
        <taxon>50 kb inversion clade</taxon>
        <taxon>NPAAA clade</taxon>
        <taxon>indigoferoid/millettioid clade</taxon>
        <taxon>Phaseoleae</taxon>
        <taxon>Vigna</taxon>
    </lineage>
</organism>
<reference evidence="3" key="2">
    <citation type="submission" date="2015-02" db="EMBL/GenBank/DDBJ databases">
        <authorList>
            <person name="Chooi Y.-H."/>
        </authorList>
    </citation>
    <scope>NUCLEOTIDE SEQUENCE</scope>
    <source>
        <tissue evidence="3">Seedling</tissue>
    </source>
</reference>
<evidence type="ECO:0000313" key="3">
    <source>
        <dbReference type="EMBL" id="KOM54220.1"/>
    </source>
</evidence>
<dbReference type="Gramene" id="KOM54220">
    <property type="protein sequence ID" value="KOM54220"/>
    <property type="gene ID" value="LR48_Vigan10g011200"/>
</dbReference>
<dbReference type="Proteomes" id="UP000053144">
    <property type="component" value="Chromosome 10"/>
</dbReference>
<dbReference type="EMBL" id="CM003380">
    <property type="protein sequence ID" value="KOM54220.1"/>
    <property type="molecule type" value="Genomic_DNA"/>
</dbReference>
<dbReference type="OMA" id="SEEWTML"/>